<reference evidence="1 2" key="1">
    <citation type="submission" date="2017-03" db="EMBL/GenBank/DDBJ databases">
        <title>Phylogenomics and comparative genomics of Lactobacillus salivarius, a mammalian gut commensal.</title>
        <authorList>
            <person name="Harris H.M."/>
        </authorList>
    </citation>
    <scope>NUCLEOTIDE SEQUENCE [LARGE SCALE GENOMIC DNA]</scope>
    <source>
        <strain evidence="1 2">AH4231</strain>
    </source>
</reference>
<dbReference type="Proteomes" id="UP000192353">
    <property type="component" value="Unassembled WGS sequence"/>
</dbReference>
<dbReference type="EMBL" id="NBEY01000090">
    <property type="protein sequence ID" value="OQR24072.1"/>
    <property type="molecule type" value="Genomic_DNA"/>
</dbReference>
<protein>
    <submittedName>
        <fullName evidence="1">Uncharacterized protein</fullName>
    </submittedName>
</protein>
<accession>A0A1V9SWF2</accession>
<proteinExistence type="predicted"/>
<name>A0A1V9SWF2_9LACO</name>
<gene>
    <name evidence="1" type="ORF">B6U37_09600</name>
</gene>
<evidence type="ECO:0000313" key="1">
    <source>
        <dbReference type="EMBL" id="OQR24072.1"/>
    </source>
</evidence>
<dbReference type="AlphaFoldDB" id="A0A1V9SWF2"/>
<organism evidence="1 2">
    <name type="scientific">Ligilactobacillus salivarius</name>
    <dbReference type="NCBI Taxonomy" id="1624"/>
    <lineage>
        <taxon>Bacteria</taxon>
        <taxon>Bacillati</taxon>
        <taxon>Bacillota</taxon>
        <taxon>Bacilli</taxon>
        <taxon>Lactobacillales</taxon>
        <taxon>Lactobacillaceae</taxon>
        <taxon>Ligilactobacillus</taxon>
    </lineage>
</organism>
<evidence type="ECO:0000313" key="2">
    <source>
        <dbReference type="Proteomes" id="UP000192353"/>
    </source>
</evidence>
<comment type="caution">
    <text evidence="1">The sequence shown here is derived from an EMBL/GenBank/DDBJ whole genome shotgun (WGS) entry which is preliminary data.</text>
</comment>
<sequence>MTSRLAIRLLITTMTKYTDTFIFSNFHLGSTNWEQRKKLCREKQGDSYLKLRHLPSGIRNMPSSVN</sequence>